<dbReference type="PROSITE" id="PS51371">
    <property type="entry name" value="CBS"/>
    <property type="match status" value="2"/>
</dbReference>
<dbReference type="AlphaFoldDB" id="A0A650ER14"/>
<evidence type="ECO:0000313" key="4">
    <source>
        <dbReference type="EMBL" id="QGT51404.1"/>
    </source>
</evidence>
<dbReference type="PANTHER" id="PTHR43080:SF2">
    <property type="entry name" value="CBS DOMAIN-CONTAINING PROTEIN"/>
    <property type="match status" value="1"/>
</dbReference>
<dbReference type="PANTHER" id="PTHR43080">
    <property type="entry name" value="CBS DOMAIN-CONTAINING PROTEIN CBSX3, MITOCHONDRIAL"/>
    <property type="match status" value="1"/>
</dbReference>
<accession>A0A650ER14</accession>
<proteinExistence type="predicted"/>
<evidence type="ECO:0000256" key="2">
    <source>
        <dbReference type="PROSITE-ProRule" id="PRU00703"/>
    </source>
</evidence>
<keyword evidence="1 2" id="KW-0129">CBS domain</keyword>
<organism evidence="4">
    <name type="scientific">uncultured Spirochaetaceae bacterium</name>
    <dbReference type="NCBI Taxonomy" id="201186"/>
    <lineage>
        <taxon>Bacteria</taxon>
        <taxon>Pseudomonadati</taxon>
        <taxon>Spirochaetota</taxon>
        <taxon>Spirochaetia</taxon>
        <taxon>Spirochaetales</taxon>
        <taxon>Spirochaetaceae</taxon>
        <taxon>environmental samples</taxon>
    </lineage>
</organism>
<feature type="domain" description="CBS" evidence="3">
    <location>
        <begin position="7"/>
        <end position="65"/>
    </location>
</feature>
<feature type="domain" description="CBS" evidence="3">
    <location>
        <begin position="81"/>
        <end position="139"/>
    </location>
</feature>
<sequence>MIVKDVMKKNVISVEPETTVTEAKELMNKNNISKLPVIKGGKLAGIITKNDLLQAGPSLATTLDMYEISYLLSKLNVKKIMTSKVITASPDDVVEDAARIMVEKQIGCLPVVKNGVVVGIITENDLFRLFTDMFSGTEKGIRATLMFDDKPGQMALVSEKIAAENGNIISAVTSELPAKSKRLLTLKVAEITMPKLKKIFADLQIQVEDIRNI</sequence>
<dbReference type="InterPro" id="IPR046342">
    <property type="entry name" value="CBS_dom_sf"/>
</dbReference>
<name>A0A650ER14_9SPIO</name>
<dbReference type="Gene3D" id="3.10.580.10">
    <property type="entry name" value="CBS-domain"/>
    <property type="match status" value="1"/>
</dbReference>
<gene>
    <name evidence="4" type="ORF">Unknown280_0960</name>
</gene>
<dbReference type="EMBL" id="MN577574">
    <property type="protein sequence ID" value="QGT51404.1"/>
    <property type="molecule type" value="Genomic_DNA"/>
</dbReference>
<dbReference type="Pfam" id="PF00571">
    <property type="entry name" value="CBS"/>
    <property type="match status" value="2"/>
</dbReference>
<dbReference type="InterPro" id="IPR000644">
    <property type="entry name" value="CBS_dom"/>
</dbReference>
<dbReference type="SMART" id="SM00116">
    <property type="entry name" value="CBS"/>
    <property type="match status" value="2"/>
</dbReference>
<reference evidence="4" key="1">
    <citation type="journal article" date="2020" name="J. ISSAAS">
        <title>Lactobacilli and other gastrointestinal microbiota of Peromyscus leucopus, reservoir host for agents of Lyme disease and other zoonoses in North America.</title>
        <authorList>
            <person name="Milovic A."/>
            <person name="Bassam K."/>
            <person name="Shao H."/>
            <person name="Chatzistamou I."/>
            <person name="Tufts D.M."/>
            <person name="Diuk-Wasser M."/>
            <person name="Barbour A.G."/>
        </authorList>
    </citation>
    <scope>NUCLEOTIDE SEQUENCE</scope>
    <source>
        <strain evidence="4">LL50</strain>
    </source>
</reference>
<dbReference type="SUPFAM" id="SSF54631">
    <property type="entry name" value="CBS-domain pair"/>
    <property type="match status" value="1"/>
</dbReference>
<evidence type="ECO:0000256" key="1">
    <source>
        <dbReference type="ARBA" id="ARBA00023122"/>
    </source>
</evidence>
<dbReference type="CDD" id="cd04584">
    <property type="entry name" value="CBS_pair_AcuB_like"/>
    <property type="match status" value="1"/>
</dbReference>
<dbReference type="InterPro" id="IPR051257">
    <property type="entry name" value="Diverse_CBS-Domain"/>
</dbReference>
<protein>
    <submittedName>
        <fullName evidence="4">CBS domain-containing protein</fullName>
    </submittedName>
</protein>
<evidence type="ECO:0000259" key="3">
    <source>
        <dbReference type="PROSITE" id="PS51371"/>
    </source>
</evidence>